<evidence type="ECO:0000313" key="6">
    <source>
        <dbReference type="EMBL" id="OHA55073.1"/>
    </source>
</evidence>
<dbReference type="GO" id="GO:0006882">
    <property type="term" value="P:intracellular zinc ion homeostasis"/>
    <property type="evidence" value="ECO:0007669"/>
    <property type="project" value="TreeGrafter"/>
</dbReference>
<feature type="transmembrane region" description="Helical" evidence="5">
    <location>
        <begin position="165"/>
        <end position="186"/>
    </location>
</feature>
<evidence type="ECO:0000256" key="1">
    <source>
        <dbReference type="ARBA" id="ARBA00004141"/>
    </source>
</evidence>
<comment type="subcellular location">
    <subcellularLocation>
        <location evidence="1">Membrane</location>
        <topology evidence="1">Multi-pass membrane protein</topology>
    </subcellularLocation>
</comment>
<protein>
    <recommendedName>
        <fullName evidence="8">ZIP family metal transporter</fullName>
    </recommendedName>
</protein>
<keyword evidence="2 5" id="KW-0812">Transmembrane</keyword>
<dbReference type="GO" id="GO:0016020">
    <property type="term" value="C:membrane"/>
    <property type="evidence" value="ECO:0007669"/>
    <property type="project" value="UniProtKB-SubCell"/>
</dbReference>
<feature type="transmembrane region" description="Helical" evidence="5">
    <location>
        <begin position="192"/>
        <end position="213"/>
    </location>
</feature>
<organism evidence="6 7">
    <name type="scientific">Candidatus Veblenbacteria bacterium RIFOXYA2_FULL_43_9</name>
    <dbReference type="NCBI Taxonomy" id="1802425"/>
    <lineage>
        <taxon>Bacteria</taxon>
        <taxon>Candidatus Vebleniibacteriota</taxon>
    </lineage>
</organism>
<keyword evidence="3 5" id="KW-1133">Transmembrane helix</keyword>
<dbReference type="Pfam" id="PF02535">
    <property type="entry name" value="Zip"/>
    <property type="match status" value="2"/>
</dbReference>
<proteinExistence type="predicted"/>
<evidence type="ECO:0000313" key="7">
    <source>
        <dbReference type="Proteomes" id="UP000178936"/>
    </source>
</evidence>
<evidence type="ECO:0000256" key="4">
    <source>
        <dbReference type="ARBA" id="ARBA00023136"/>
    </source>
</evidence>
<sequence>MSWFPALISVFIVSLISFVGLFTLSLSIDRLKRLMFVLISFAAGTLLGDTFLHIFPELAEEIGFELPVGLSILGAMLLFYLLENVIHWHHYHHISDEDKHPVGTLNLVGDGFHNLIDGMIIGAAYLVDLRLGIATTMAVAFHEIPQEIGDFAILIHSGFSKTRALVLNFISALVAVIGVLLVIWFGQVVEGLLPLLLAFTAGGFIYIATVDLIPELHKEVRIGKSALQLVFLIAGIALMAFFTLLE</sequence>
<feature type="transmembrane region" description="Helical" evidence="5">
    <location>
        <begin position="34"/>
        <end position="56"/>
    </location>
</feature>
<evidence type="ECO:0008006" key="8">
    <source>
        <dbReference type="Google" id="ProtNLM"/>
    </source>
</evidence>
<name>A0A1G2Q3C0_9BACT</name>
<dbReference type="GO" id="GO:0005385">
    <property type="term" value="F:zinc ion transmembrane transporter activity"/>
    <property type="evidence" value="ECO:0007669"/>
    <property type="project" value="TreeGrafter"/>
</dbReference>
<feature type="transmembrane region" description="Helical" evidence="5">
    <location>
        <begin position="225"/>
        <end position="245"/>
    </location>
</feature>
<dbReference type="InterPro" id="IPR003689">
    <property type="entry name" value="ZIP"/>
</dbReference>
<feature type="transmembrane region" description="Helical" evidence="5">
    <location>
        <begin position="6"/>
        <end position="27"/>
    </location>
</feature>
<dbReference type="PANTHER" id="PTHR16950">
    <property type="entry name" value="ZINC TRANSPORTER SLC39A7 HISTIDINE-RICH MEMBRANE PROTEIN KE4"/>
    <property type="match status" value="1"/>
</dbReference>
<dbReference type="AlphaFoldDB" id="A0A1G2Q3C0"/>
<comment type="caution">
    <text evidence="6">The sequence shown here is derived from an EMBL/GenBank/DDBJ whole genome shotgun (WGS) entry which is preliminary data.</text>
</comment>
<evidence type="ECO:0000256" key="5">
    <source>
        <dbReference type="SAM" id="Phobius"/>
    </source>
</evidence>
<dbReference type="Proteomes" id="UP000178936">
    <property type="component" value="Unassembled WGS sequence"/>
</dbReference>
<accession>A0A1G2Q3C0</accession>
<evidence type="ECO:0000256" key="2">
    <source>
        <dbReference type="ARBA" id="ARBA00022692"/>
    </source>
</evidence>
<evidence type="ECO:0000256" key="3">
    <source>
        <dbReference type="ARBA" id="ARBA00022989"/>
    </source>
</evidence>
<keyword evidence="4 5" id="KW-0472">Membrane</keyword>
<reference evidence="6 7" key="1">
    <citation type="journal article" date="2016" name="Nat. Commun.">
        <title>Thousands of microbial genomes shed light on interconnected biogeochemical processes in an aquifer system.</title>
        <authorList>
            <person name="Anantharaman K."/>
            <person name="Brown C.T."/>
            <person name="Hug L.A."/>
            <person name="Sharon I."/>
            <person name="Castelle C.J."/>
            <person name="Probst A.J."/>
            <person name="Thomas B.C."/>
            <person name="Singh A."/>
            <person name="Wilkins M.J."/>
            <person name="Karaoz U."/>
            <person name="Brodie E.L."/>
            <person name="Williams K.H."/>
            <person name="Hubbard S.S."/>
            <person name="Banfield J.F."/>
        </authorList>
    </citation>
    <scope>NUCLEOTIDE SEQUENCE [LARGE SCALE GENOMIC DNA]</scope>
</reference>
<dbReference type="PANTHER" id="PTHR16950:SF16">
    <property type="entry name" value="ZINC TRANSPORTER ZIP13"/>
    <property type="match status" value="1"/>
</dbReference>
<feature type="transmembrane region" description="Helical" evidence="5">
    <location>
        <begin position="62"/>
        <end position="82"/>
    </location>
</feature>
<dbReference type="EMBL" id="MHTB01000026">
    <property type="protein sequence ID" value="OHA55073.1"/>
    <property type="molecule type" value="Genomic_DNA"/>
</dbReference>
<gene>
    <name evidence="6" type="ORF">A2226_02825</name>
</gene>